<organism evidence="3">
    <name type="scientific">Arthrobacter sp. K5</name>
    <dbReference type="NCBI Taxonomy" id="2839623"/>
    <lineage>
        <taxon>Bacteria</taxon>
        <taxon>Bacillati</taxon>
        <taxon>Actinomycetota</taxon>
        <taxon>Actinomycetes</taxon>
        <taxon>Micrococcales</taxon>
        <taxon>Micrococcaceae</taxon>
        <taxon>Arthrobacter</taxon>
    </lineage>
</organism>
<gene>
    <name evidence="3" type="ORF">ABRP34_20340</name>
</gene>
<evidence type="ECO:0000313" key="3">
    <source>
        <dbReference type="EMBL" id="XCH11120.1"/>
    </source>
</evidence>
<dbReference type="Gene3D" id="2.40.10.10">
    <property type="entry name" value="Trypsin-like serine proteases"/>
    <property type="match status" value="2"/>
</dbReference>
<proteinExistence type="predicted"/>
<dbReference type="InterPro" id="IPR050966">
    <property type="entry name" value="Glutamyl_endopeptidase"/>
</dbReference>
<dbReference type="SUPFAM" id="SSF50494">
    <property type="entry name" value="Trypsin-like serine proteases"/>
    <property type="match status" value="1"/>
</dbReference>
<dbReference type="PANTHER" id="PTHR15462">
    <property type="entry name" value="SERINE PROTEASE"/>
    <property type="match status" value="1"/>
</dbReference>
<accession>A0AAU8ER87</accession>
<dbReference type="EMBL" id="CP159279">
    <property type="protein sequence ID" value="XCH11120.1"/>
    <property type="molecule type" value="Genomic_DNA"/>
</dbReference>
<evidence type="ECO:0008006" key="4">
    <source>
        <dbReference type="Google" id="ProtNLM"/>
    </source>
</evidence>
<feature type="signal peptide" evidence="2">
    <location>
        <begin position="1"/>
        <end position="21"/>
    </location>
</feature>
<feature type="chain" id="PRO_5043986501" description="V8-like Glu-specific endopeptidase" evidence="2">
    <location>
        <begin position="22"/>
        <end position="333"/>
    </location>
</feature>
<sequence>MTSKKTLAGSLLSLSTGLLLAVSAIGGATASSATSQDSTQLQVASTPVSSPQGYWTPERMRAAVPGDVLAAKAVARQDNKGPSSDAAVESGALTRFAGTAAQTTVTTALHTNEAPVKHIGKVFFTLAGNNYVCSGNSVAARNKSLVATAGHCVNEGPGAFATNWVFVPGYVNGTAPYGQWPARSLHAARNWTSGGDIRYDTGFAVVARVGGKYLADVVGASGVEFNQPRGLTYKSFGYPAAAPFTGQTLVSCTGAARDDTINPQFNSQGISCDMTGGSSGGPWFAQGDTDAASGAGGFQNSVNSYGYGTNSTTMFGPFWGSTTMKVYDSAQRK</sequence>
<dbReference type="RefSeq" id="WP_353711565.1">
    <property type="nucleotide sequence ID" value="NZ_CP159279.1"/>
</dbReference>
<evidence type="ECO:0000256" key="1">
    <source>
        <dbReference type="ARBA" id="ARBA00022729"/>
    </source>
</evidence>
<reference evidence="3" key="1">
    <citation type="submission" date="2024-06" db="EMBL/GenBank/DDBJ databases">
        <title>Biodegradation of dimethachlon by Arthrobacter sp. K5: mechanistic insights and ecological implications.</title>
        <authorList>
            <person name="Hu S."/>
            <person name="Lu P."/>
        </authorList>
    </citation>
    <scope>NUCLEOTIDE SEQUENCE</scope>
    <source>
        <strain evidence="3">K5</strain>
    </source>
</reference>
<protein>
    <recommendedName>
        <fullName evidence="4">V8-like Glu-specific endopeptidase</fullName>
    </recommendedName>
</protein>
<dbReference type="AlphaFoldDB" id="A0AAU8ER87"/>
<dbReference type="InterPro" id="IPR043504">
    <property type="entry name" value="Peptidase_S1_PA_chymotrypsin"/>
</dbReference>
<evidence type="ECO:0000256" key="2">
    <source>
        <dbReference type="SAM" id="SignalP"/>
    </source>
</evidence>
<name>A0AAU8ER87_9MICC</name>
<dbReference type="InterPro" id="IPR009003">
    <property type="entry name" value="Peptidase_S1_PA"/>
</dbReference>
<keyword evidence="1 2" id="KW-0732">Signal</keyword>